<evidence type="ECO:0000256" key="3">
    <source>
        <dbReference type="ARBA" id="ARBA00023002"/>
    </source>
</evidence>
<gene>
    <name evidence="4" type="ORF">TRICI_001925</name>
</gene>
<organism evidence="4 5">
    <name type="scientific">Trichomonascus ciferrii</name>
    <dbReference type="NCBI Taxonomy" id="44093"/>
    <lineage>
        <taxon>Eukaryota</taxon>
        <taxon>Fungi</taxon>
        <taxon>Dikarya</taxon>
        <taxon>Ascomycota</taxon>
        <taxon>Saccharomycotina</taxon>
        <taxon>Dipodascomycetes</taxon>
        <taxon>Dipodascales</taxon>
        <taxon>Trichomonascaceae</taxon>
        <taxon>Trichomonascus</taxon>
        <taxon>Trichomonascus ciferrii complex</taxon>
    </lineage>
</organism>
<keyword evidence="3" id="KW-0560">Oxidoreductase</keyword>
<dbReference type="PRINTS" id="PR00080">
    <property type="entry name" value="SDRFAMILY"/>
</dbReference>
<dbReference type="AlphaFoldDB" id="A0A642V7Z7"/>
<dbReference type="FunFam" id="3.40.50.720:FF:000084">
    <property type="entry name" value="Short-chain dehydrogenase reductase"/>
    <property type="match status" value="1"/>
</dbReference>
<dbReference type="PRINTS" id="PR00081">
    <property type="entry name" value="GDHRDH"/>
</dbReference>
<comment type="similarity">
    <text evidence="1">Belongs to the short-chain dehydrogenases/reductases (SDR) family.</text>
</comment>
<comment type="caution">
    <text evidence="4">The sequence shown here is derived from an EMBL/GenBank/DDBJ whole genome shotgun (WGS) entry which is preliminary data.</text>
</comment>
<proteinExistence type="inferred from homology"/>
<dbReference type="EMBL" id="SWFS01000131">
    <property type="protein sequence ID" value="KAA8915911.1"/>
    <property type="molecule type" value="Genomic_DNA"/>
</dbReference>
<protein>
    <recommendedName>
        <fullName evidence="6">Diacetyl reductase [(S)-acetoin forming]</fullName>
    </recommendedName>
</protein>
<name>A0A642V7Z7_9ASCO</name>
<dbReference type="Proteomes" id="UP000761534">
    <property type="component" value="Unassembled WGS sequence"/>
</dbReference>
<evidence type="ECO:0000256" key="2">
    <source>
        <dbReference type="ARBA" id="ARBA00022857"/>
    </source>
</evidence>
<dbReference type="SUPFAM" id="SSF51735">
    <property type="entry name" value="NAD(P)-binding Rossmann-fold domains"/>
    <property type="match status" value="1"/>
</dbReference>
<evidence type="ECO:0000313" key="5">
    <source>
        <dbReference type="Proteomes" id="UP000761534"/>
    </source>
</evidence>
<reference evidence="4" key="1">
    <citation type="journal article" date="2019" name="G3 (Bethesda)">
        <title>Genome Assemblies of Two Rare Opportunistic Yeast Pathogens: Diutina rugosa (syn. Candida rugosa) and Trichomonascus ciferrii (syn. Candida ciferrii).</title>
        <authorList>
            <person name="Mixao V."/>
            <person name="Saus E."/>
            <person name="Hansen A.P."/>
            <person name="Lass-Florl C."/>
            <person name="Gabaldon T."/>
        </authorList>
    </citation>
    <scope>NUCLEOTIDE SEQUENCE</scope>
    <source>
        <strain evidence="4">CBS 4856</strain>
    </source>
</reference>
<evidence type="ECO:0000313" key="4">
    <source>
        <dbReference type="EMBL" id="KAA8915911.1"/>
    </source>
</evidence>
<dbReference type="Gene3D" id="3.40.50.720">
    <property type="entry name" value="NAD(P)-binding Rossmann-like Domain"/>
    <property type="match status" value="1"/>
</dbReference>
<keyword evidence="2" id="KW-0521">NADP</keyword>
<evidence type="ECO:0000256" key="1">
    <source>
        <dbReference type="ARBA" id="ARBA00006484"/>
    </source>
</evidence>
<dbReference type="Pfam" id="PF13561">
    <property type="entry name" value="adh_short_C2"/>
    <property type="match status" value="1"/>
</dbReference>
<dbReference type="PROSITE" id="PS00061">
    <property type="entry name" value="ADH_SHORT"/>
    <property type="match status" value="1"/>
</dbReference>
<dbReference type="InterPro" id="IPR002347">
    <property type="entry name" value="SDR_fam"/>
</dbReference>
<dbReference type="InterPro" id="IPR020904">
    <property type="entry name" value="Sc_DH/Rdtase_CS"/>
</dbReference>
<dbReference type="PANTHER" id="PTHR43639">
    <property type="entry name" value="OXIDOREDUCTASE, SHORT-CHAIN DEHYDROGENASE/REDUCTASE FAMILY (AFU_ORTHOLOGUE AFUA_5G02870)"/>
    <property type="match status" value="1"/>
</dbReference>
<dbReference type="OrthoDB" id="47007at2759"/>
<accession>A0A642V7Z7</accession>
<sequence length="258" mass="27331">MKAALVTGSAAGLGKAIAIRLAKDGFNIAIADLHERKAEVTELEEEITRLGGNSVYIPTDVSDKESVRAAIERAYEVLGSLDVVVNNAGICLPEPINTLSVEKFNRMWQVNVLGCLYGIQAAVGLWERIGQSSGKIINASSVGGQTGGAYFGGYCATKFAITALTQSAAKELGPKGITVNAYCPGAFETGGFNQMVKDLHQMGIPQSEDQIRNTYTKRSALRRKSSPEDVANVVSFLASSNSDHITGQSIVIDGGSKM</sequence>
<dbReference type="PANTHER" id="PTHR43639:SF1">
    <property type="entry name" value="SHORT-CHAIN DEHYDROGENASE_REDUCTASE FAMILY PROTEIN"/>
    <property type="match status" value="1"/>
</dbReference>
<dbReference type="GO" id="GO:0016491">
    <property type="term" value="F:oxidoreductase activity"/>
    <property type="evidence" value="ECO:0007669"/>
    <property type="project" value="UniProtKB-KW"/>
</dbReference>
<dbReference type="VEuPathDB" id="FungiDB:TRICI_001925"/>
<evidence type="ECO:0008006" key="6">
    <source>
        <dbReference type="Google" id="ProtNLM"/>
    </source>
</evidence>
<keyword evidence="5" id="KW-1185">Reference proteome</keyword>
<dbReference type="InterPro" id="IPR036291">
    <property type="entry name" value="NAD(P)-bd_dom_sf"/>
</dbReference>